<dbReference type="RefSeq" id="WP_172344999.1">
    <property type="nucleotide sequence ID" value="NZ_CASYYZ010000078.1"/>
</dbReference>
<dbReference type="Proteomes" id="UP000820977">
    <property type="component" value="Unassembled WGS sequence"/>
</dbReference>
<sequence>MRSYTKKELAQLAGVSDRTFNRWMARHRSELEAMGVGLHTHILPPRAVRYICDIYFIDAD</sequence>
<keyword evidence="2" id="KW-1185">Reference proteome</keyword>
<protein>
    <recommendedName>
        <fullName evidence="3">Helix-turn-helix domain-containing protein</fullName>
    </recommendedName>
</protein>
<organism evidence="1 2">
    <name type="scientific">Xylanibacter caecicola</name>
    <dbReference type="NCBI Taxonomy" id="2736294"/>
    <lineage>
        <taxon>Bacteria</taxon>
        <taxon>Pseudomonadati</taxon>
        <taxon>Bacteroidota</taxon>
        <taxon>Bacteroidia</taxon>
        <taxon>Bacteroidales</taxon>
        <taxon>Prevotellaceae</taxon>
        <taxon>Xylanibacter</taxon>
    </lineage>
</organism>
<comment type="caution">
    <text evidence="1">The sequence shown here is derived from an EMBL/GenBank/DDBJ whole genome shotgun (WGS) entry which is preliminary data.</text>
</comment>
<evidence type="ECO:0000313" key="2">
    <source>
        <dbReference type="Proteomes" id="UP000820977"/>
    </source>
</evidence>
<proteinExistence type="predicted"/>
<dbReference type="EMBL" id="JABKKJ010000013">
    <property type="protein sequence ID" value="NPE25532.1"/>
    <property type="molecule type" value="Genomic_DNA"/>
</dbReference>
<gene>
    <name evidence="1" type="ORF">HPS54_08410</name>
</gene>
<name>A0ABX2B3F8_9BACT</name>
<evidence type="ECO:0000313" key="1">
    <source>
        <dbReference type="EMBL" id="NPE25532.1"/>
    </source>
</evidence>
<reference evidence="1 2" key="1">
    <citation type="submission" date="2020-05" db="EMBL/GenBank/DDBJ databases">
        <title>Distinct polysaccharide utilization as determinants for interspecies competition between intestinal Prevotella spp.</title>
        <authorList>
            <person name="Galvez E.J.C."/>
            <person name="Iljazovic A."/>
            <person name="Strowig T."/>
        </authorList>
    </citation>
    <scope>NUCLEOTIDE SEQUENCE [LARGE SCALE GENOMIC DNA]</scope>
    <source>
        <strain evidence="1 2">PCHR</strain>
    </source>
</reference>
<evidence type="ECO:0008006" key="3">
    <source>
        <dbReference type="Google" id="ProtNLM"/>
    </source>
</evidence>
<accession>A0ABX2B3F8</accession>